<dbReference type="Proteomes" id="UP000283485">
    <property type="component" value="Unassembled WGS sequence"/>
</dbReference>
<keyword evidence="8" id="KW-1185">Reference proteome</keyword>
<keyword evidence="1" id="KW-0998">Cell outer membrane</keyword>
<feature type="domain" description="TonB-dependent receptor plug" evidence="2">
    <location>
        <begin position="167"/>
        <end position="274"/>
    </location>
</feature>
<keyword evidence="1" id="KW-1134">Transmembrane beta strand</keyword>
<accession>A0A3E4WKD7</accession>
<dbReference type="GO" id="GO:0009279">
    <property type="term" value="C:cell outer membrane"/>
    <property type="evidence" value="ECO:0007669"/>
    <property type="project" value="UniProtKB-SubCell"/>
</dbReference>
<dbReference type="EMBL" id="QSQT01000002">
    <property type="protein sequence ID" value="RGK58108.1"/>
    <property type="molecule type" value="Genomic_DNA"/>
</dbReference>
<name>A0A3E4WKD7_9BACT</name>
<evidence type="ECO:0000313" key="4">
    <source>
        <dbReference type="EMBL" id="RGM42652.1"/>
    </source>
</evidence>
<comment type="similarity">
    <text evidence="1">Belongs to the TonB-dependent receptor family.</text>
</comment>
<dbReference type="Pfam" id="PF07715">
    <property type="entry name" value="Plug"/>
    <property type="match status" value="1"/>
</dbReference>
<dbReference type="FunFam" id="2.60.40.1120:FF:000003">
    <property type="entry name" value="Outer membrane protein Omp121"/>
    <property type="match status" value="1"/>
</dbReference>
<dbReference type="SUPFAM" id="SSF49464">
    <property type="entry name" value="Carboxypeptidase regulatory domain-like"/>
    <property type="match status" value="1"/>
</dbReference>
<dbReference type="EMBL" id="QRHQ01000004">
    <property type="protein sequence ID" value="RHF92515.1"/>
    <property type="molecule type" value="Genomic_DNA"/>
</dbReference>
<protein>
    <submittedName>
        <fullName evidence="4">SusC/RagA family TonB-linked outer membrane protein</fullName>
    </submittedName>
</protein>
<dbReference type="EMBL" id="QRUY01000002">
    <property type="protein sequence ID" value="RGS10483.1"/>
    <property type="molecule type" value="Genomic_DNA"/>
</dbReference>
<dbReference type="SUPFAM" id="SSF56935">
    <property type="entry name" value="Porins"/>
    <property type="match status" value="1"/>
</dbReference>
<dbReference type="PROSITE" id="PS52016">
    <property type="entry name" value="TONB_DEPENDENT_REC_3"/>
    <property type="match status" value="1"/>
</dbReference>
<sequence length="1080" mass="121585">MSLLEVVREIEETTDYSFFYKSSDLEGSAKKNYNLNGDIEEVLSEVFEGSGIVYKVNGKEIILSKASAKSVKQQRTISGVVTDATDGSTVIGANVVVKGTTNGVITDLDGNFSLTFSGKSCTLEVSYVGYKKQEVYITDQGLVNVKLVPDNEMLAEVVVVGQGTQKKVSVTGSIATVKGSTLKVPSSSLTSSLAGKLAGIMSMTSSGEPGSSSEFYIRGINTFGGRSTPLILLDGVEISSSDLNRIPAESIESFSLLKDASATAIYGNRGANGVMLVTTKSGTENSKAKINVSLEASYFRPMNVVEFADGPTFMRTYNEAAQARSLTPITNPKYTEEQILNTEKGLNPYVYPNVDWYDLIFKEGNYNQRANINLQGGGSRVTYYMSLQANHDTGLLDAPKNYYYDTNINNWEYNFQNNISYKVTNTTTIDLRMMAQIGNRQGPNYSVSDMYQTVMRANPVAFPAYFPSQEGDDGFIRFGNAEIKPNVLGKNPYAEMLGSFKETNYNTLNTSISLNQKLDFITEGLSLKALVNFKNWSESSYNRSIKPYYYKVKDGSYLPDTDEYELQLLQTGDQYLSQSGISRNSDQTFYFDARLDWKRSFGDHNLSAMLMYMMREYRNDVLPNRNQGYSGRLTYDFANKYLLEFNFGYNGSERLAKGERFEFFPAASLGWVVSSEKFWEPISNYVSHLKVRTSYGLVGSDEFNGGAPHFLYQNNISIGSAHDFWTGLPTSEINRKGPAFYVLAVQNAGWEHVKKFDIGFDMSLFNQLNITFDYFHDKRDRILMARASWPYMLGYWGSLPWSNIGEVVNQGYELSVNWSKQFGKDWSIDLRGNFTYNQNEYKYVDEPNYPYTWQTKTGKPLNTLTGYVAEGLFTSQEEIDQWADQSQLGSNIMPGDIKYRDINGDGQITTEDQVMLSPYNGVPRIQYGFGLNISYKKFDFGVFFNGSAKRKIMINSGYTPFLAGGGDGITVETLERNLMQWIADDHWSVDNPNPNAEYPRLGITEADVSNNTQPSSYWLRNGNFLRFKTLEIGYRFPYCRVYLSGDNLAVFSPFKLWDPELSWNAYPLQRTFNLGVQLTF</sequence>
<evidence type="ECO:0000256" key="1">
    <source>
        <dbReference type="PROSITE-ProRule" id="PRU01360"/>
    </source>
</evidence>
<dbReference type="InterPro" id="IPR023996">
    <property type="entry name" value="TonB-dep_OMP_SusC/RagA"/>
</dbReference>
<gene>
    <name evidence="6" type="ORF">DW653_03475</name>
    <name evidence="5" type="ORF">DWY14_01630</name>
    <name evidence="4" type="ORF">DXC17_02235</name>
    <name evidence="3" type="ORF">DXD04_01750</name>
</gene>
<keyword evidence="1" id="KW-0472">Membrane</keyword>
<dbReference type="InterPro" id="IPR037066">
    <property type="entry name" value="Plug_dom_sf"/>
</dbReference>
<evidence type="ECO:0000313" key="8">
    <source>
        <dbReference type="Proteomes" id="UP000260862"/>
    </source>
</evidence>
<dbReference type="Proteomes" id="UP000285750">
    <property type="component" value="Unassembled WGS sequence"/>
</dbReference>
<comment type="caution">
    <text evidence="4">The sequence shown here is derived from an EMBL/GenBank/DDBJ whole genome shotgun (WGS) entry which is preliminary data.</text>
</comment>
<evidence type="ECO:0000313" key="5">
    <source>
        <dbReference type="EMBL" id="RGS10483.1"/>
    </source>
</evidence>
<dbReference type="NCBIfam" id="TIGR04057">
    <property type="entry name" value="SusC_RagA_signa"/>
    <property type="match status" value="1"/>
</dbReference>
<evidence type="ECO:0000313" key="10">
    <source>
        <dbReference type="Proteomes" id="UP000285750"/>
    </source>
</evidence>
<dbReference type="AlphaFoldDB" id="A0A3E4WKD7"/>
<organism evidence="4 7">
    <name type="scientific">Phocaeicola plebeius</name>
    <dbReference type="NCBI Taxonomy" id="310297"/>
    <lineage>
        <taxon>Bacteria</taxon>
        <taxon>Pseudomonadati</taxon>
        <taxon>Bacteroidota</taxon>
        <taxon>Bacteroidia</taxon>
        <taxon>Bacteroidales</taxon>
        <taxon>Bacteroidaceae</taxon>
        <taxon>Phocaeicola</taxon>
    </lineage>
</organism>
<dbReference type="InterPro" id="IPR039426">
    <property type="entry name" value="TonB-dep_rcpt-like"/>
</dbReference>
<evidence type="ECO:0000259" key="2">
    <source>
        <dbReference type="Pfam" id="PF07715"/>
    </source>
</evidence>
<evidence type="ECO:0000313" key="6">
    <source>
        <dbReference type="EMBL" id="RHF92515.1"/>
    </source>
</evidence>
<dbReference type="Proteomes" id="UP000260780">
    <property type="component" value="Unassembled WGS sequence"/>
</dbReference>
<keyword evidence="1" id="KW-0812">Transmembrane</keyword>
<dbReference type="Pfam" id="PF13715">
    <property type="entry name" value="CarbopepD_reg_2"/>
    <property type="match status" value="1"/>
</dbReference>
<dbReference type="NCBIfam" id="TIGR04056">
    <property type="entry name" value="OMP_RagA_SusC"/>
    <property type="match status" value="1"/>
</dbReference>
<keyword evidence="1" id="KW-0813">Transport</keyword>
<dbReference type="Gene3D" id="2.60.40.1120">
    <property type="entry name" value="Carboxypeptidase-like, regulatory domain"/>
    <property type="match status" value="1"/>
</dbReference>
<dbReference type="InterPro" id="IPR012910">
    <property type="entry name" value="Plug_dom"/>
</dbReference>
<evidence type="ECO:0000313" key="9">
    <source>
        <dbReference type="Proteomes" id="UP000283485"/>
    </source>
</evidence>
<evidence type="ECO:0000313" key="3">
    <source>
        <dbReference type="EMBL" id="RGK58108.1"/>
    </source>
</evidence>
<dbReference type="Gene3D" id="2.170.130.10">
    <property type="entry name" value="TonB-dependent receptor, plug domain"/>
    <property type="match status" value="1"/>
</dbReference>
<evidence type="ECO:0000313" key="7">
    <source>
        <dbReference type="Proteomes" id="UP000260780"/>
    </source>
</evidence>
<dbReference type="InterPro" id="IPR023997">
    <property type="entry name" value="TonB-dep_OMP_SusC/RagA_CS"/>
</dbReference>
<reference evidence="7 8" key="1">
    <citation type="submission" date="2018-08" db="EMBL/GenBank/DDBJ databases">
        <title>A genome reference for cultivated species of the human gut microbiota.</title>
        <authorList>
            <person name="Zou Y."/>
            <person name="Xue W."/>
            <person name="Luo G."/>
        </authorList>
    </citation>
    <scope>NUCLEOTIDE SEQUENCE [LARGE SCALE GENOMIC DNA]</scope>
    <source>
        <strain evidence="5 10">AF24-16AC</strain>
        <strain evidence="6 9">AM23-23</strain>
        <strain evidence="4 7">OM08-14</strain>
        <strain evidence="3 8">TF10-3AC</strain>
    </source>
</reference>
<dbReference type="FunFam" id="2.170.130.10:FF:000003">
    <property type="entry name" value="SusC/RagA family TonB-linked outer membrane protein"/>
    <property type="match status" value="1"/>
</dbReference>
<dbReference type="EMBL" id="QSTF01000003">
    <property type="protein sequence ID" value="RGM42652.1"/>
    <property type="molecule type" value="Genomic_DNA"/>
</dbReference>
<dbReference type="InterPro" id="IPR008969">
    <property type="entry name" value="CarboxyPept-like_regulatory"/>
</dbReference>
<dbReference type="Proteomes" id="UP000260862">
    <property type="component" value="Unassembled WGS sequence"/>
</dbReference>
<comment type="subcellular location">
    <subcellularLocation>
        <location evidence="1">Cell outer membrane</location>
        <topology evidence="1">Multi-pass membrane protein</topology>
    </subcellularLocation>
</comment>
<proteinExistence type="inferred from homology"/>